<dbReference type="STRING" id="2070753.A0A3A3AD51"/>
<evidence type="ECO:0000313" key="2">
    <source>
        <dbReference type="EMBL" id="RJE27231.1"/>
    </source>
</evidence>
<dbReference type="Gene3D" id="1.10.510.10">
    <property type="entry name" value="Transferase(Phosphotransferase) domain 1"/>
    <property type="match status" value="1"/>
</dbReference>
<dbReference type="InterPro" id="IPR011009">
    <property type="entry name" value="Kinase-like_dom_sf"/>
</dbReference>
<dbReference type="Pfam" id="PF07714">
    <property type="entry name" value="PK_Tyr_Ser-Thr"/>
    <property type="match status" value="1"/>
</dbReference>
<dbReference type="PROSITE" id="PS50011">
    <property type="entry name" value="PROTEIN_KINASE_DOM"/>
    <property type="match status" value="1"/>
</dbReference>
<dbReference type="SMART" id="SM00220">
    <property type="entry name" value="S_TKc"/>
    <property type="match status" value="1"/>
</dbReference>
<dbReference type="SUPFAM" id="SSF56112">
    <property type="entry name" value="Protein kinase-like (PK-like)"/>
    <property type="match status" value="1"/>
</dbReference>
<reference evidence="3" key="1">
    <citation type="submission" date="2017-02" db="EMBL/GenBank/DDBJ databases">
        <authorList>
            <person name="Tafer H."/>
            <person name="Lopandic K."/>
        </authorList>
    </citation>
    <scope>NUCLEOTIDE SEQUENCE [LARGE SCALE GENOMIC DNA]</scope>
    <source>
        <strain evidence="3">CBS 366.77</strain>
    </source>
</reference>
<evidence type="ECO:0000313" key="3">
    <source>
        <dbReference type="Proteomes" id="UP000266188"/>
    </source>
</evidence>
<dbReference type="GO" id="GO:0005524">
    <property type="term" value="F:ATP binding"/>
    <property type="evidence" value="ECO:0007669"/>
    <property type="project" value="InterPro"/>
</dbReference>
<dbReference type="Proteomes" id="UP000266188">
    <property type="component" value="Unassembled WGS sequence"/>
</dbReference>
<keyword evidence="3" id="KW-1185">Reference proteome</keyword>
<dbReference type="OrthoDB" id="1668230at2759"/>
<protein>
    <submittedName>
        <fullName evidence="2">STYKc</fullName>
    </submittedName>
</protein>
<dbReference type="GO" id="GO:0004674">
    <property type="term" value="F:protein serine/threonine kinase activity"/>
    <property type="evidence" value="ECO:0007669"/>
    <property type="project" value="TreeGrafter"/>
</dbReference>
<dbReference type="InterPro" id="IPR051681">
    <property type="entry name" value="Ser/Thr_Kinases-Pseudokinases"/>
</dbReference>
<gene>
    <name evidence="2" type="ORF">PHISCL_00472</name>
</gene>
<name>A0A3A3AD51_9EURO</name>
<comment type="caution">
    <text evidence="2">The sequence shown here is derived from an EMBL/GenBank/DDBJ whole genome shotgun (WGS) entry which is preliminary data.</text>
</comment>
<evidence type="ECO:0000259" key="1">
    <source>
        <dbReference type="PROSITE" id="PS50011"/>
    </source>
</evidence>
<proteinExistence type="predicted"/>
<accession>A0A3A3AD51</accession>
<organism evidence="2 3">
    <name type="scientific">Aspergillus sclerotialis</name>
    <dbReference type="NCBI Taxonomy" id="2070753"/>
    <lineage>
        <taxon>Eukaryota</taxon>
        <taxon>Fungi</taxon>
        <taxon>Dikarya</taxon>
        <taxon>Ascomycota</taxon>
        <taxon>Pezizomycotina</taxon>
        <taxon>Eurotiomycetes</taxon>
        <taxon>Eurotiomycetidae</taxon>
        <taxon>Eurotiales</taxon>
        <taxon>Aspergillaceae</taxon>
        <taxon>Aspergillus</taxon>
        <taxon>Aspergillus subgen. Polypaecilum</taxon>
    </lineage>
</organism>
<dbReference type="InterPro" id="IPR000719">
    <property type="entry name" value="Prot_kinase_dom"/>
</dbReference>
<dbReference type="PANTHER" id="PTHR44329:SF289">
    <property type="entry name" value="SERINE_THREONINE-PROTEIN KINASE VIK"/>
    <property type="match status" value="1"/>
</dbReference>
<dbReference type="InterPro" id="IPR001245">
    <property type="entry name" value="Ser-Thr/Tyr_kinase_cat_dom"/>
</dbReference>
<sequence>MGFFDLLEKHEPCPYVVESFLRVPEGNFLAFMDSGSLHDRLESHKKRTDDRKRIVEITAKEPAHLVQRWLVELCAAAFWLESLGYVHGDLRPPNLPLDSQEHLKLADFGCVAPIGTPAETTTTPWIRLLGPDAGEHKGTFGLCGAQTEQFAIGSILYCLTRGHEPYETDELEDITEPLWLFQRMEFPALSNDSFDSIIEKCWRGHFLSLKEFHEETKSLWCGDGLLRASVSETYDLADIRNECQRLVDNELLVFP</sequence>
<dbReference type="AlphaFoldDB" id="A0A3A3AD51"/>
<feature type="domain" description="Protein kinase" evidence="1">
    <location>
        <begin position="1"/>
        <end position="255"/>
    </location>
</feature>
<dbReference type="PANTHER" id="PTHR44329">
    <property type="entry name" value="SERINE/THREONINE-PROTEIN KINASE TNNI3K-RELATED"/>
    <property type="match status" value="1"/>
</dbReference>
<dbReference type="EMBL" id="MVGC01000007">
    <property type="protein sequence ID" value="RJE27231.1"/>
    <property type="molecule type" value="Genomic_DNA"/>
</dbReference>